<feature type="domain" description="Polysaccharide export protein N-terminal" evidence="3">
    <location>
        <begin position="41"/>
        <end position="147"/>
    </location>
</feature>
<evidence type="ECO:0000259" key="3">
    <source>
        <dbReference type="Pfam" id="PF02563"/>
    </source>
</evidence>
<dbReference type="PANTHER" id="PTHR33619:SF3">
    <property type="entry name" value="POLYSACCHARIDE EXPORT PROTEIN GFCE-RELATED"/>
    <property type="match status" value="1"/>
</dbReference>
<accession>A0A413ZQX6</accession>
<feature type="transmembrane region" description="Helical" evidence="2">
    <location>
        <begin position="243"/>
        <end position="263"/>
    </location>
</feature>
<dbReference type="Pfam" id="PF02563">
    <property type="entry name" value="Poly_export"/>
    <property type="match status" value="1"/>
</dbReference>
<keyword evidence="2" id="KW-0472">Membrane</keyword>
<dbReference type="AlphaFoldDB" id="A0A413ZQX6"/>
<evidence type="ECO:0000313" key="5">
    <source>
        <dbReference type="EMBL" id="RHC29212.1"/>
    </source>
</evidence>
<reference evidence="5 6" key="1">
    <citation type="submission" date="2018-08" db="EMBL/GenBank/DDBJ databases">
        <title>A genome reference for cultivated species of the human gut microbiota.</title>
        <authorList>
            <person name="Zou Y."/>
            <person name="Xue W."/>
            <person name="Luo G."/>
        </authorList>
    </citation>
    <scope>NUCLEOTIDE SEQUENCE [LARGE SCALE GENOMIC DNA]</scope>
    <source>
        <strain evidence="5 6">AM36-9BH</strain>
    </source>
</reference>
<dbReference type="InterPro" id="IPR049712">
    <property type="entry name" value="Poly_export"/>
</dbReference>
<dbReference type="Proteomes" id="UP000285305">
    <property type="component" value="Unassembled WGS sequence"/>
</dbReference>
<comment type="caution">
    <text evidence="5">The sequence shown here is derived from an EMBL/GenBank/DDBJ whole genome shotgun (WGS) entry which is preliminary data.</text>
</comment>
<feature type="domain" description="Soluble ligand binding" evidence="4">
    <location>
        <begin position="151"/>
        <end position="200"/>
    </location>
</feature>
<organism evidence="5 6">
    <name type="scientific">Bacteroides stercoris</name>
    <dbReference type="NCBI Taxonomy" id="46506"/>
    <lineage>
        <taxon>Bacteria</taxon>
        <taxon>Pseudomonadati</taxon>
        <taxon>Bacteroidota</taxon>
        <taxon>Bacteroidia</taxon>
        <taxon>Bacteroidales</taxon>
        <taxon>Bacteroidaceae</taxon>
        <taxon>Bacteroides</taxon>
    </lineage>
</organism>
<keyword evidence="2" id="KW-0812">Transmembrane</keyword>
<dbReference type="PANTHER" id="PTHR33619">
    <property type="entry name" value="POLYSACCHARIDE EXPORT PROTEIN GFCE-RELATED"/>
    <property type="match status" value="1"/>
</dbReference>
<sequence length="265" mass="29784">MKKRNNLIFGMAFLILLSSCSPQNFVYWKNIQSEAKCLENERYEAIIQKDDRLSIQVSSKNPELAIPFNRQGGTFYLTEDGTVSASSEGTATVREKGYRVDVDGNIEFPILGKLHVGGLTLNKATEMIQQKIKEGNYIKSPLVSIEILNFKYTVLGAVGNTGTFRVDGDRVTLVDAIANAGDLASNARVDRIQVIRTVNGERKVFMHDFGDESLFYSPAFYLQQNDIVYVEPKYRKKSHEDRGFQYGTLLLSLVTTICSILWATK</sequence>
<dbReference type="InterPro" id="IPR003715">
    <property type="entry name" value="Poly_export_N"/>
</dbReference>
<evidence type="ECO:0000256" key="2">
    <source>
        <dbReference type="SAM" id="Phobius"/>
    </source>
</evidence>
<gene>
    <name evidence="5" type="ORF">DW853_09810</name>
</gene>
<evidence type="ECO:0000256" key="1">
    <source>
        <dbReference type="ARBA" id="ARBA00022729"/>
    </source>
</evidence>
<name>A0A413ZQX6_BACSE</name>
<protein>
    <submittedName>
        <fullName evidence="5">Polysaccharide export protein</fullName>
    </submittedName>
</protein>
<evidence type="ECO:0000313" key="6">
    <source>
        <dbReference type="Proteomes" id="UP000285305"/>
    </source>
</evidence>
<dbReference type="PROSITE" id="PS51257">
    <property type="entry name" value="PROKAR_LIPOPROTEIN"/>
    <property type="match status" value="1"/>
</dbReference>
<keyword evidence="1" id="KW-0732">Signal</keyword>
<dbReference type="Gene3D" id="3.30.1950.10">
    <property type="entry name" value="wza like domain"/>
    <property type="match status" value="1"/>
</dbReference>
<evidence type="ECO:0000259" key="4">
    <source>
        <dbReference type="Pfam" id="PF10531"/>
    </source>
</evidence>
<dbReference type="InterPro" id="IPR019554">
    <property type="entry name" value="Soluble_ligand-bd"/>
</dbReference>
<proteinExistence type="predicted"/>
<dbReference type="Pfam" id="PF10531">
    <property type="entry name" value="SLBB"/>
    <property type="match status" value="1"/>
</dbReference>
<dbReference type="GO" id="GO:0015159">
    <property type="term" value="F:polysaccharide transmembrane transporter activity"/>
    <property type="evidence" value="ECO:0007669"/>
    <property type="project" value="InterPro"/>
</dbReference>
<keyword evidence="2" id="KW-1133">Transmembrane helix</keyword>
<dbReference type="EMBL" id="QSHQ01000016">
    <property type="protein sequence ID" value="RHC29212.1"/>
    <property type="molecule type" value="Genomic_DNA"/>
</dbReference>